<dbReference type="Pfam" id="PF10328">
    <property type="entry name" value="7TM_GPCR_Srx"/>
    <property type="match status" value="1"/>
</dbReference>
<evidence type="ECO:0000313" key="4">
    <source>
        <dbReference type="Proteomes" id="UP000053660"/>
    </source>
</evidence>
<keyword evidence="4" id="KW-1185">Reference proteome</keyword>
<keyword evidence="1" id="KW-0812">Transmembrane</keyword>
<keyword evidence="1" id="KW-1133">Transmembrane helix</keyword>
<feature type="domain" description="7TM GPCR serpentine receptor class x (Srx)" evidence="2">
    <location>
        <begin position="60"/>
        <end position="111"/>
    </location>
</feature>
<dbReference type="Proteomes" id="UP000053660">
    <property type="component" value="Unassembled WGS sequence"/>
</dbReference>
<evidence type="ECO:0000259" key="2">
    <source>
        <dbReference type="Pfam" id="PF10328"/>
    </source>
</evidence>
<dbReference type="AlphaFoldDB" id="A0A0B1TEC4"/>
<dbReference type="InterPro" id="IPR019430">
    <property type="entry name" value="7TM_GPCR_serpentine_rcpt_Srx"/>
</dbReference>
<dbReference type="EMBL" id="KN550450">
    <property type="protein sequence ID" value="KHJ94132.1"/>
    <property type="molecule type" value="Genomic_DNA"/>
</dbReference>
<dbReference type="OrthoDB" id="5859283at2759"/>
<organism evidence="3 4">
    <name type="scientific">Oesophagostomum dentatum</name>
    <name type="common">Nodular worm</name>
    <dbReference type="NCBI Taxonomy" id="61180"/>
    <lineage>
        <taxon>Eukaryota</taxon>
        <taxon>Metazoa</taxon>
        <taxon>Ecdysozoa</taxon>
        <taxon>Nematoda</taxon>
        <taxon>Chromadorea</taxon>
        <taxon>Rhabditida</taxon>
        <taxon>Rhabditina</taxon>
        <taxon>Rhabditomorpha</taxon>
        <taxon>Strongyloidea</taxon>
        <taxon>Strongylidae</taxon>
        <taxon>Oesophagostomum</taxon>
    </lineage>
</organism>
<evidence type="ECO:0000313" key="3">
    <source>
        <dbReference type="EMBL" id="KHJ94132.1"/>
    </source>
</evidence>
<evidence type="ECO:0000256" key="1">
    <source>
        <dbReference type="SAM" id="Phobius"/>
    </source>
</evidence>
<reference evidence="3 4" key="1">
    <citation type="submission" date="2014-03" db="EMBL/GenBank/DDBJ databases">
        <title>Draft genome of the hookworm Oesophagostomum dentatum.</title>
        <authorList>
            <person name="Mitreva M."/>
        </authorList>
    </citation>
    <scope>NUCLEOTIDE SEQUENCE [LARGE SCALE GENOMIC DNA]</scope>
    <source>
        <strain evidence="3 4">OD-Hann</strain>
    </source>
</reference>
<name>A0A0B1TEC4_OESDE</name>
<accession>A0A0B1TEC4</accession>
<proteinExistence type="predicted"/>
<feature type="non-terminal residue" evidence="3">
    <location>
        <position position="1"/>
    </location>
</feature>
<keyword evidence="1" id="KW-0472">Membrane</keyword>
<feature type="transmembrane region" description="Helical" evidence="1">
    <location>
        <begin position="57"/>
        <end position="79"/>
    </location>
</feature>
<gene>
    <name evidence="3" type="ORF">OESDEN_05941</name>
</gene>
<feature type="transmembrane region" description="Helical" evidence="1">
    <location>
        <begin position="91"/>
        <end position="112"/>
    </location>
</feature>
<sequence>LQFRACLILTRDHSLSPYTYKVTYKSVTGLQSEQGGVSPFLSNILVMITESTKATMMLLMIGAPGLYLNMLTALSFLGATTPFEMICACHAVGNAGVIAVMMFCSAPMIYLLV</sequence>
<protein>
    <recommendedName>
        <fullName evidence="2">7TM GPCR serpentine receptor class x (Srx) domain-containing protein</fullName>
    </recommendedName>
</protein>